<keyword evidence="17" id="KW-1185">Reference proteome</keyword>
<evidence type="ECO:0000256" key="13">
    <source>
        <dbReference type="PROSITE-ProRule" id="PRU01091"/>
    </source>
</evidence>
<feature type="DNA-binding region" description="OmpR/PhoB-type" evidence="13">
    <location>
        <begin position="125"/>
        <end position="227"/>
    </location>
</feature>
<comment type="function">
    <text evidence="10">Member of the two-component regulatory system HssS/HssR involved in intracellular heme homeostasis and tempering of staphylococcal virulence. Phosphorylated HssR binds to a direct repeat sequence within hrtAB promoter and activates the expression of hrtAB, an efflux pump, in response to extracellular heme, hemin, hemoglobin or blood.</text>
</comment>
<dbReference type="Gene3D" id="1.10.10.10">
    <property type="entry name" value="Winged helix-like DNA-binding domain superfamily/Winged helix DNA-binding domain"/>
    <property type="match status" value="1"/>
</dbReference>
<keyword evidence="9" id="KW-0804">Transcription</keyword>
<dbReference type="PROSITE" id="PS51755">
    <property type="entry name" value="OMPR_PHOB"/>
    <property type="match status" value="1"/>
</dbReference>
<evidence type="ECO:0000256" key="10">
    <source>
        <dbReference type="ARBA" id="ARBA00037471"/>
    </source>
</evidence>
<dbReference type="EMBL" id="BORS01000018">
    <property type="protein sequence ID" value="GIO44474.1"/>
    <property type="molecule type" value="Genomic_DNA"/>
</dbReference>
<evidence type="ECO:0000256" key="2">
    <source>
        <dbReference type="ARBA" id="ARBA00022490"/>
    </source>
</evidence>
<dbReference type="Gene3D" id="6.10.250.690">
    <property type="match status" value="1"/>
</dbReference>
<dbReference type="InterPro" id="IPR001867">
    <property type="entry name" value="OmpR/PhoB-type_DNA-bd"/>
</dbReference>
<feature type="domain" description="Response regulatory" evidence="14">
    <location>
        <begin position="3"/>
        <end position="117"/>
    </location>
</feature>
<dbReference type="GO" id="GO:0006355">
    <property type="term" value="P:regulation of DNA-templated transcription"/>
    <property type="evidence" value="ECO:0007669"/>
    <property type="project" value="InterPro"/>
</dbReference>
<keyword evidence="5" id="KW-0805">Transcription regulation</keyword>
<evidence type="ECO:0000313" key="16">
    <source>
        <dbReference type="EMBL" id="GIO44474.1"/>
    </source>
</evidence>
<evidence type="ECO:0000256" key="12">
    <source>
        <dbReference type="PROSITE-ProRule" id="PRU00169"/>
    </source>
</evidence>
<dbReference type="GO" id="GO:0000976">
    <property type="term" value="F:transcription cis-regulatory region binding"/>
    <property type="evidence" value="ECO:0007669"/>
    <property type="project" value="TreeGrafter"/>
</dbReference>
<dbReference type="RefSeq" id="WP_301630288.1">
    <property type="nucleotide sequence ID" value="NZ_BORS01000018.1"/>
</dbReference>
<dbReference type="InterPro" id="IPR001789">
    <property type="entry name" value="Sig_transdc_resp-reg_receiver"/>
</dbReference>
<dbReference type="PROSITE" id="PS50110">
    <property type="entry name" value="RESPONSE_REGULATORY"/>
    <property type="match status" value="1"/>
</dbReference>
<comment type="subcellular location">
    <subcellularLocation>
        <location evidence="1">Cytoplasm</location>
    </subcellularLocation>
</comment>
<dbReference type="SMART" id="SM00448">
    <property type="entry name" value="REC"/>
    <property type="match status" value="1"/>
</dbReference>
<evidence type="ECO:0000256" key="1">
    <source>
        <dbReference type="ARBA" id="ARBA00004496"/>
    </source>
</evidence>
<dbReference type="InterPro" id="IPR039420">
    <property type="entry name" value="WalR-like"/>
</dbReference>
<dbReference type="SUPFAM" id="SSF52172">
    <property type="entry name" value="CheY-like"/>
    <property type="match status" value="1"/>
</dbReference>
<dbReference type="GO" id="GO:0000156">
    <property type="term" value="F:phosphorelay response regulator activity"/>
    <property type="evidence" value="ECO:0007669"/>
    <property type="project" value="TreeGrafter"/>
</dbReference>
<keyword evidence="2" id="KW-0963">Cytoplasm</keyword>
<keyword evidence="7 13" id="KW-0238">DNA-binding</keyword>
<dbReference type="GO" id="GO:0005829">
    <property type="term" value="C:cytosol"/>
    <property type="evidence" value="ECO:0007669"/>
    <property type="project" value="TreeGrafter"/>
</dbReference>
<evidence type="ECO:0000256" key="8">
    <source>
        <dbReference type="ARBA" id="ARBA00023159"/>
    </source>
</evidence>
<dbReference type="Gene3D" id="3.40.50.2300">
    <property type="match status" value="1"/>
</dbReference>
<name>A0A919Y633_9BACL</name>
<reference evidence="16" key="1">
    <citation type="submission" date="2021-03" db="EMBL/GenBank/DDBJ databases">
        <title>Antimicrobial resistance genes in bacteria isolated from Japanese honey, and their potential for conferring macrolide and lincosamide resistance in the American foulbrood pathogen Paenibacillus larvae.</title>
        <authorList>
            <person name="Okamoto M."/>
            <person name="Kumagai M."/>
            <person name="Kanamori H."/>
            <person name="Takamatsu D."/>
        </authorList>
    </citation>
    <scope>NUCLEOTIDE SEQUENCE</scope>
    <source>
        <strain evidence="16">J41TS4</strain>
    </source>
</reference>
<evidence type="ECO:0000256" key="11">
    <source>
        <dbReference type="ARBA" id="ARBA00039976"/>
    </source>
</evidence>
<dbReference type="GO" id="GO:0032993">
    <property type="term" value="C:protein-DNA complex"/>
    <property type="evidence" value="ECO:0007669"/>
    <property type="project" value="TreeGrafter"/>
</dbReference>
<evidence type="ECO:0000313" key="17">
    <source>
        <dbReference type="Proteomes" id="UP000678895"/>
    </source>
</evidence>
<keyword evidence="8" id="KW-0010">Activator</keyword>
<sequence>MAIILIVDDDPNIRELIGLYLAKEGFELLQAEHGEDALQKMKQYKADLVMLDIMMPMMDGWELCRELRRLYPDTPLLMVTAKSETSQKVKGFNLGTDDYLVKPFDPPELVVRVKALLKRYKIAASSRVQVGNIELNRQTYKVTYGHKELALPPKEFELLFKLGSYPGQIFTREQLIEQIWGADYAGDDRTIDVHIKRLRERFAGSSGDIPPAFQIGTVYGLGYRLVVEND</sequence>
<feature type="domain" description="OmpR/PhoB-type" evidence="15">
    <location>
        <begin position="125"/>
        <end position="227"/>
    </location>
</feature>
<evidence type="ECO:0000256" key="3">
    <source>
        <dbReference type="ARBA" id="ARBA00022553"/>
    </source>
</evidence>
<evidence type="ECO:0000256" key="4">
    <source>
        <dbReference type="ARBA" id="ARBA00023012"/>
    </source>
</evidence>
<feature type="modified residue" description="4-aspartylphosphate" evidence="12">
    <location>
        <position position="52"/>
    </location>
</feature>
<dbReference type="AlphaFoldDB" id="A0A919Y633"/>
<keyword evidence="3 12" id="KW-0597">Phosphoprotein</keyword>
<dbReference type="PANTHER" id="PTHR48111">
    <property type="entry name" value="REGULATOR OF RPOS"/>
    <property type="match status" value="1"/>
</dbReference>
<dbReference type="Proteomes" id="UP000678895">
    <property type="component" value="Unassembled WGS sequence"/>
</dbReference>
<dbReference type="InterPro" id="IPR011006">
    <property type="entry name" value="CheY-like_superfamily"/>
</dbReference>
<protein>
    <recommendedName>
        <fullName evidence="11">Heme response regulator HssR</fullName>
    </recommendedName>
</protein>
<dbReference type="CDD" id="cd00383">
    <property type="entry name" value="trans_reg_C"/>
    <property type="match status" value="1"/>
</dbReference>
<proteinExistence type="predicted"/>
<dbReference type="FunFam" id="3.40.50.2300:FF:000001">
    <property type="entry name" value="DNA-binding response regulator PhoB"/>
    <property type="match status" value="1"/>
</dbReference>
<dbReference type="PANTHER" id="PTHR48111:SF49">
    <property type="entry name" value="HEME RESPONSE REGULATOR HSSR"/>
    <property type="match status" value="1"/>
</dbReference>
<evidence type="ECO:0000259" key="15">
    <source>
        <dbReference type="PROSITE" id="PS51755"/>
    </source>
</evidence>
<organism evidence="16 17">
    <name type="scientific">Paenibacillus apis</name>
    <dbReference type="NCBI Taxonomy" id="1792174"/>
    <lineage>
        <taxon>Bacteria</taxon>
        <taxon>Bacillati</taxon>
        <taxon>Bacillota</taxon>
        <taxon>Bacilli</taxon>
        <taxon>Bacillales</taxon>
        <taxon>Paenibacillaceae</taxon>
        <taxon>Paenibacillus</taxon>
    </lineage>
</organism>
<dbReference type="Pfam" id="PF00486">
    <property type="entry name" value="Trans_reg_C"/>
    <property type="match status" value="1"/>
</dbReference>
<evidence type="ECO:0000256" key="6">
    <source>
        <dbReference type="ARBA" id="ARBA00023026"/>
    </source>
</evidence>
<dbReference type="CDD" id="cd17574">
    <property type="entry name" value="REC_OmpR"/>
    <property type="match status" value="1"/>
</dbReference>
<dbReference type="Pfam" id="PF00072">
    <property type="entry name" value="Response_reg"/>
    <property type="match status" value="1"/>
</dbReference>
<accession>A0A919Y633</accession>
<comment type="caution">
    <text evidence="16">The sequence shown here is derived from an EMBL/GenBank/DDBJ whole genome shotgun (WGS) entry which is preliminary data.</text>
</comment>
<keyword evidence="6" id="KW-0843">Virulence</keyword>
<dbReference type="SMART" id="SM00862">
    <property type="entry name" value="Trans_reg_C"/>
    <property type="match status" value="1"/>
</dbReference>
<evidence type="ECO:0000256" key="7">
    <source>
        <dbReference type="ARBA" id="ARBA00023125"/>
    </source>
</evidence>
<evidence type="ECO:0000259" key="14">
    <source>
        <dbReference type="PROSITE" id="PS50110"/>
    </source>
</evidence>
<evidence type="ECO:0000256" key="5">
    <source>
        <dbReference type="ARBA" id="ARBA00023015"/>
    </source>
</evidence>
<evidence type="ECO:0000256" key="9">
    <source>
        <dbReference type="ARBA" id="ARBA00023163"/>
    </source>
</evidence>
<gene>
    <name evidence="16" type="ORF">J41TS4_42320</name>
</gene>
<keyword evidence="4" id="KW-0902">Two-component regulatory system</keyword>
<dbReference type="InterPro" id="IPR036388">
    <property type="entry name" value="WH-like_DNA-bd_sf"/>
</dbReference>